<feature type="region of interest" description="Disordered" evidence="1">
    <location>
        <begin position="278"/>
        <end position="302"/>
    </location>
</feature>
<reference evidence="3" key="1">
    <citation type="submission" date="2016-06" db="EMBL/GenBank/DDBJ databases">
        <authorList>
            <person name="Varghese N."/>
            <person name="Submissions Spin"/>
        </authorList>
    </citation>
    <scope>NUCLEOTIDE SEQUENCE [LARGE SCALE GENOMIC DNA]</scope>
    <source>
        <strain evidence="3">DSM 43903</strain>
    </source>
</reference>
<dbReference type="OrthoDB" id="3755682at2"/>
<evidence type="ECO:0008006" key="4">
    <source>
        <dbReference type="Google" id="ProtNLM"/>
    </source>
</evidence>
<dbReference type="STRING" id="47855.GA0070606_1359"/>
<dbReference type="Gene3D" id="3.40.50.150">
    <property type="entry name" value="Vaccinia Virus protein VP39"/>
    <property type="match status" value="1"/>
</dbReference>
<organism evidence="2 3">
    <name type="scientific">Micromonospora citrea</name>
    <dbReference type="NCBI Taxonomy" id="47855"/>
    <lineage>
        <taxon>Bacteria</taxon>
        <taxon>Bacillati</taxon>
        <taxon>Actinomycetota</taxon>
        <taxon>Actinomycetes</taxon>
        <taxon>Micromonosporales</taxon>
        <taxon>Micromonosporaceae</taxon>
        <taxon>Micromonospora</taxon>
    </lineage>
</organism>
<dbReference type="EMBL" id="FMHZ01000002">
    <property type="protein sequence ID" value="SCL48754.1"/>
    <property type="molecule type" value="Genomic_DNA"/>
</dbReference>
<dbReference type="AlphaFoldDB" id="A0A1C6U420"/>
<evidence type="ECO:0000313" key="3">
    <source>
        <dbReference type="Proteomes" id="UP000199001"/>
    </source>
</evidence>
<dbReference type="SUPFAM" id="SSF53335">
    <property type="entry name" value="S-adenosyl-L-methionine-dependent methyltransferases"/>
    <property type="match status" value="1"/>
</dbReference>
<protein>
    <recommendedName>
        <fullName evidence="4">Methyltransferase domain-containing protein</fullName>
    </recommendedName>
</protein>
<gene>
    <name evidence="2" type="ORF">GA0070606_1359</name>
</gene>
<sequence length="639" mass="66314">MTTETAPRIALPGGEMLAWSDLPEERLAEGGPLAALAAHAVPAGARVLLAGPHDPALLDRLAHAEVTCLLRSHPDAVALADRAARVVVAGPAGLPADERYDVVIAGAGLDAVESVEGARLGWAGVLDRLAAALRPGGTLLLRLDNPLGLHRLVAASPWYARRDDAAWTIGGVLDADRPANLEQLRGRLGDLGLRADACFAAYPHPATPTALVDADALARRTTSGFLDAALHGACSGPAARGTVLQDPARLAVDALHAGRAAELAPAWLVLAHRTGDPAGPDPAAAGRTHAAPAGVRQAAPRPAAAAAADGTAGDAAARSSGGLPVALVQTGPPGAGVVEVVDGPDGWRWRAETSEVRGGAAAPFASRLAAYRDPGALAGPVPEGRLLRTLLLDGCLRRDTDTLRRLLRGYARWLAGQVDADGRLAGPYGLASVDNVVVAGDAYAVLDPSWRAAEPLAVDVVLARGLWRFAAELLTGGYAHPWTSTLDVAGLTVVLGGVAGHDLDRPTVAAAVEAEAAIAAALHGLDADGRVALATELRAVEPTDPPRGSRSYQQLREAWLRQREELTRLAALLKWTEELLTSRERALRRADATINLLSGSLSYRVGRLAIAPARIAKRGARAAKRRARQALAPKPEETR</sequence>
<evidence type="ECO:0000256" key="1">
    <source>
        <dbReference type="SAM" id="MobiDB-lite"/>
    </source>
</evidence>
<dbReference type="RefSeq" id="WP_091096034.1">
    <property type="nucleotide sequence ID" value="NZ_FMHZ01000002.1"/>
</dbReference>
<accession>A0A1C6U420</accession>
<proteinExistence type="predicted"/>
<evidence type="ECO:0000313" key="2">
    <source>
        <dbReference type="EMBL" id="SCL48754.1"/>
    </source>
</evidence>
<name>A0A1C6U420_9ACTN</name>
<dbReference type="Proteomes" id="UP000199001">
    <property type="component" value="Unassembled WGS sequence"/>
</dbReference>
<dbReference type="InterPro" id="IPR029063">
    <property type="entry name" value="SAM-dependent_MTases_sf"/>
</dbReference>
<keyword evidence="3" id="KW-1185">Reference proteome</keyword>